<evidence type="ECO:0000313" key="1">
    <source>
        <dbReference type="EMBL" id="NFH61195.1"/>
    </source>
</evidence>
<organism evidence="1">
    <name type="scientific">Clostridium botulinum</name>
    <dbReference type="NCBI Taxonomy" id="1491"/>
    <lineage>
        <taxon>Bacteria</taxon>
        <taxon>Bacillati</taxon>
        <taxon>Bacillota</taxon>
        <taxon>Clostridia</taxon>
        <taxon>Eubacteriales</taxon>
        <taxon>Clostridiaceae</taxon>
        <taxon>Clostridium</taxon>
    </lineage>
</organism>
<dbReference type="RefSeq" id="WP_061319510.1">
    <property type="nucleotide sequence ID" value="NZ_CP013849.1"/>
</dbReference>
<gene>
    <name evidence="1" type="ORF">FC962_04630</name>
</gene>
<name>A0A6G4EDE3_CLOBO</name>
<accession>A0A6G4EDE3</accession>
<protein>
    <recommendedName>
        <fullName evidence="2">Head decoration protein</fullName>
    </recommendedName>
</protein>
<reference evidence="1" key="1">
    <citation type="submission" date="2019-04" db="EMBL/GenBank/DDBJ databases">
        <title>Genome sequencing of Clostridium botulinum Groups I-IV and Clostridium butyricum.</title>
        <authorList>
            <person name="Brunt J."/>
            <person name="Van Vliet A.H.M."/>
            <person name="Stringer S.C."/>
            <person name="Carter A.T."/>
            <person name="Peck M.W."/>
        </authorList>
    </citation>
    <scope>NUCLEOTIDE SEQUENCE</scope>
    <source>
        <strain evidence="1">IFR 15/031</strain>
    </source>
</reference>
<comment type="caution">
    <text evidence="1">The sequence shown here is derived from an EMBL/GenBank/DDBJ whole genome shotgun (WGS) entry which is preliminary data.</text>
</comment>
<dbReference type="EMBL" id="SWRL01000002">
    <property type="protein sequence ID" value="NFH61195.1"/>
    <property type="molecule type" value="Genomic_DNA"/>
</dbReference>
<sequence>MYFKKITYENDMEILVTPANLVTFTGTVLAANVASADANGKKYIKSGTLIDSNGNIVKQTGGEGSETLTSVPVGVLYCTVDVDNGDMPCSLVVEGHLRADRVLDGFAESAITEIKTALPKITFR</sequence>
<dbReference type="AlphaFoldDB" id="A0A6G4EDE3"/>
<evidence type="ECO:0008006" key="2">
    <source>
        <dbReference type="Google" id="ProtNLM"/>
    </source>
</evidence>
<proteinExistence type="predicted"/>